<feature type="transmembrane region" description="Helical" evidence="1">
    <location>
        <begin position="46"/>
        <end position="65"/>
    </location>
</feature>
<dbReference type="Proteomes" id="UP000664628">
    <property type="component" value="Unassembled WGS sequence"/>
</dbReference>
<feature type="transmembrane region" description="Helical" evidence="1">
    <location>
        <begin position="77"/>
        <end position="96"/>
    </location>
</feature>
<gene>
    <name evidence="2" type="ORF">J2I46_26935</name>
</gene>
<sequence>MKSAYADLIYLLIVAGVCGGTLFLLPENATTVELFNTYLTISKWQAWPLLTVVFAFLFFAAKQAFTGFSSPMGNRLVIALGFATVPFLTIVSRQAATLWANEKAHLIGYDQFQQRTWQIQFAIVAYLVYVAYQWGNHEK</sequence>
<dbReference type="EMBL" id="JAFMYW010000010">
    <property type="protein sequence ID" value="MBO0952247.1"/>
    <property type="molecule type" value="Genomic_DNA"/>
</dbReference>
<feature type="transmembrane region" description="Helical" evidence="1">
    <location>
        <begin position="7"/>
        <end position="26"/>
    </location>
</feature>
<reference evidence="2 3" key="1">
    <citation type="submission" date="2021-03" db="EMBL/GenBank/DDBJ databases">
        <title>Fibrella sp. HMF5405 genome sequencing and assembly.</title>
        <authorList>
            <person name="Kang H."/>
            <person name="Kim H."/>
            <person name="Bae S."/>
            <person name="Joh K."/>
        </authorList>
    </citation>
    <scope>NUCLEOTIDE SEQUENCE [LARGE SCALE GENOMIC DNA]</scope>
    <source>
        <strain evidence="2 3">HMF5405</strain>
    </source>
</reference>
<evidence type="ECO:0008006" key="4">
    <source>
        <dbReference type="Google" id="ProtNLM"/>
    </source>
</evidence>
<organism evidence="2 3">
    <name type="scientific">Fibrella forsythiae</name>
    <dbReference type="NCBI Taxonomy" id="2817061"/>
    <lineage>
        <taxon>Bacteria</taxon>
        <taxon>Pseudomonadati</taxon>
        <taxon>Bacteroidota</taxon>
        <taxon>Cytophagia</taxon>
        <taxon>Cytophagales</taxon>
        <taxon>Spirosomataceae</taxon>
        <taxon>Fibrella</taxon>
    </lineage>
</organism>
<protein>
    <recommendedName>
        <fullName evidence="4">DUF4149 domain-containing protein</fullName>
    </recommendedName>
</protein>
<feature type="transmembrane region" description="Helical" evidence="1">
    <location>
        <begin position="116"/>
        <end position="135"/>
    </location>
</feature>
<dbReference type="RefSeq" id="WP_207332195.1">
    <property type="nucleotide sequence ID" value="NZ_JAFMYW010000010.1"/>
</dbReference>
<keyword evidence="1" id="KW-0472">Membrane</keyword>
<proteinExistence type="predicted"/>
<keyword evidence="1" id="KW-1133">Transmembrane helix</keyword>
<evidence type="ECO:0000313" key="2">
    <source>
        <dbReference type="EMBL" id="MBO0952247.1"/>
    </source>
</evidence>
<comment type="caution">
    <text evidence="2">The sequence shown here is derived from an EMBL/GenBank/DDBJ whole genome shotgun (WGS) entry which is preliminary data.</text>
</comment>
<keyword evidence="3" id="KW-1185">Reference proteome</keyword>
<evidence type="ECO:0000313" key="3">
    <source>
        <dbReference type="Proteomes" id="UP000664628"/>
    </source>
</evidence>
<evidence type="ECO:0000256" key="1">
    <source>
        <dbReference type="SAM" id="Phobius"/>
    </source>
</evidence>
<name>A0ABS3JTM3_9BACT</name>
<keyword evidence="1" id="KW-0812">Transmembrane</keyword>
<accession>A0ABS3JTM3</accession>